<evidence type="ECO:0000313" key="2">
    <source>
        <dbReference type="EMBL" id="KAF2036326.1"/>
    </source>
</evidence>
<reference evidence="2" key="1">
    <citation type="journal article" date="2020" name="Stud. Mycol.">
        <title>101 Dothideomycetes genomes: a test case for predicting lifestyles and emergence of pathogens.</title>
        <authorList>
            <person name="Haridas S."/>
            <person name="Albert R."/>
            <person name="Binder M."/>
            <person name="Bloem J."/>
            <person name="Labutti K."/>
            <person name="Salamov A."/>
            <person name="Andreopoulos B."/>
            <person name="Baker S."/>
            <person name="Barry K."/>
            <person name="Bills G."/>
            <person name="Bluhm B."/>
            <person name="Cannon C."/>
            <person name="Castanera R."/>
            <person name="Culley D."/>
            <person name="Daum C."/>
            <person name="Ezra D."/>
            <person name="Gonzalez J."/>
            <person name="Henrissat B."/>
            <person name="Kuo A."/>
            <person name="Liang C."/>
            <person name="Lipzen A."/>
            <person name="Lutzoni F."/>
            <person name="Magnuson J."/>
            <person name="Mondo S."/>
            <person name="Nolan M."/>
            <person name="Ohm R."/>
            <person name="Pangilinan J."/>
            <person name="Park H.-J."/>
            <person name="Ramirez L."/>
            <person name="Alfaro M."/>
            <person name="Sun H."/>
            <person name="Tritt A."/>
            <person name="Yoshinaga Y."/>
            <person name="Zwiers L.-H."/>
            <person name="Turgeon B."/>
            <person name="Goodwin S."/>
            <person name="Spatafora J."/>
            <person name="Crous P."/>
            <person name="Grigoriev I."/>
        </authorList>
    </citation>
    <scope>NUCLEOTIDE SEQUENCE</scope>
    <source>
        <strain evidence="2">CBS 110217</strain>
    </source>
</reference>
<feature type="compositionally biased region" description="Acidic residues" evidence="1">
    <location>
        <begin position="115"/>
        <end position="139"/>
    </location>
</feature>
<comment type="caution">
    <text evidence="2">The sequence shown here is derived from an EMBL/GenBank/DDBJ whole genome shotgun (WGS) entry which is preliminary data.</text>
</comment>
<protein>
    <submittedName>
        <fullName evidence="2">Uncharacterized protein</fullName>
    </submittedName>
</protein>
<organism evidence="2 3">
    <name type="scientific">Setomelanomma holmii</name>
    <dbReference type="NCBI Taxonomy" id="210430"/>
    <lineage>
        <taxon>Eukaryota</taxon>
        <taxon>Fungi</taxon>
        <taxon>Dikarya</taxon>
        <taxon>Ascomycota</taxon>
        <taxon>Pezizomycotina</taxon>
        <taxon>Dothideomycetes</taxon>
        <taxon>Pleosporomycetidae</taxon>
        <taxon>Pleosporales</taxon>
        <taxon>Pleosporineae</taxon>
        <taxon>Phaeosphaeriaceae</taxon>
        <taxon>Setomelanomma</taxon>
    </lineage>
</organism>
<sequence>MAVGNRLPTELLHLVLDQTLLGEGIHSDPRIMFGAQDPTGYAEEKCTMMCGHEEPNAQTSFGLRFVYVHGDQWTPCYKFSHSVDSYLDLLDEEFAAEEATRKKFEEEGGKKPAIEEENVSSEGDEEDASSSSEAEDADE</sequence>
<proteinExistence type="predicted"/>
<accession>A0A9P4HJB8</accession>
<evidence type="ECO:0000313" key="3">
    <source>
        <dbReference type="Proteomes" id="UP000799777"/>
    </source>
</evidence>
<feature type="region of interest" description="Disordered" evidence="1">
    <location>
        <begin position="100"/>
        <end position="139"/>
    </location>
</feature>
<dbReference type="AlphaFoldDB" id="A0A9P4HJB8"/>
<name>A0A9P4HJB8_9PLEO</name>
<dbReference type="Proteomes" id="UP000799777">
    <property type="component" value="Unassembled WGS sequence"/>
</dbReference>
<gene>
    <name evidence="2" type="ORF">EK21DRAFT_84022</name>
</gene>
<feature type="compositionally biased region" description="Basic and acidic residues" evidence="1">
    <location>
        <begin position="100"/>
        <end position="114"/>
    </location>
</feature>
<evidence type="ECO:0000256" key="1">
    <source>
        <dbReference type="SAM" id="MobiDB-lite"/>
    </source>
</evidence>
<dbReference type="OrthoDB" id="3799439at2759"/>
<keyword evidence="3" id="KW-1185">Reference proteome</keyword>
<dbReference type="EMBL" id="ML978155">
    <property type="protein sequence ID" value="KAF2036326.1"/>
    <property type="molecule type" value="Genomic_DNA"/>
</dbReference>